<comment type="caution">
    <text evidence="2">The sequence shown here is derived from an EMBL/GenBank/DDBJ whole genome shotgun (WGS) entry which is preliminary data.</text>
</comment>
<name>A0AAD2GYX1_9AGAR</name>
<dbReference type="PANTHER" id="PTHR43031:SF1">
    <property type="entry name" value="PYRIDINE NUCLEOTIDE-DISULPHIDE OXIDOREDUCTASE"/>
    <property type="match status" value="1"/>
</dbReference>
<dbReference type="InterPro" id="IPR050229">
    <property type="entry name" value="GlpE_sulfurtransferase"/>
</dbReference>
<dbReference type="AlphaFoldDB" id="A0AAD2GYX1"/>
<reference evidence="2" key="1">
    <citation type="submission" date="2023-11" db="EMBL/GenBank/DDBJ databases">
        <authorList>
            <person name="De Vega J J."/>
            <person name="De Vega J J."/>
        </authorList>
    </citation>
    <scope>NUCLEOTIDE SEQUENCE</scope>
</reference>
<sequence length="171" mass="18451">MVLFSALGSPQFRSIKMRSRKPSCPACGTAEEKIGQIRETDYVQFCGGPAPDWERRGLVPGDPEDRVTVQDFAQLLSSGGDITVVDVRSPTEFGICSLPGSKNIPLTELLASPPESLAAEDSIYFVCRLGNDSQLAASSIRKHVKPGAIVKDVVGGLRAWTQHIDSTFPAY</sequence>
<accession>A0AAD2GYX1</accession>
<dbReference type="Gene3D" id="3.40.250.10">
    <property type="entry name" value="Rhodanese-like domain"/>
    <property type="match status" value="1"/>
</dbReference>
<feature type="domain" description="Rhodanese" evidence="1">
    <location>
        <begin position="78"/>
        <end position="169"/>
    </location>
</feature>
<gene>
    <name evidence="2" type="ORF">MYCIT1_LOCUS5140</name>
</gene>
<organism evidence="2 3">
    <name type="scientific">Mycena citricolor</name>
    <dbReference type="NCBI Taxonomy" id="2018698"/>
    <lineage>
        <taxon>Eukaryota</taxon>
        <taxon>Fungi</taxon>
        <taxon>Dikarya</taxon>
        <taxon>Basidiomycota</taxon>
        <taxon>Agaricomycotina</taxon>
        <taxon>Agaricomycetes</taxon>
        <taxon>Agaricomycetidae</taxon>
        <taxon>Agaricales</taxon>
        <taxon>Marasmiineae</taxon>
        <taxon>Mycenaceae</taxon>
        <taxon>Mycena</taxon>
    </lineage>
</organism>
<dbReference type="InterPro" id="IPR036873">
    <property type="entry name" value="Rhodanese-like_dom_sf"/>
</dbReference>
<dbReference type="Proteomes" id="UP001295794">
    <property type="component" value="Unassembled WGS sequence"/>
</dbReference>
<keyword evidence="3" id="KW-1185">Reference proteome</keyword>
<dbReference type="PROSITE" id="PS50206">
    <property type="entry name" value="RHODANESE_3"/>
    <property type="match status" value="1"/>
</dbReference>
<evidence type="ECO:0000313" key="3">
    <source>
        <dbReference type="Proteomes" id="UP001295794"/>
    </source>
</evidence>
<dbReference type="PANTHER" id="PTHR43031">
    <property type="entry name" value="FAD-DEPENDENT OXIDOREDUCTASE"/>
    <property type="match status" value="1"/>
</dbReference>
<dbReference type="SUPFAM" id="SSF52821">
    <property type="entry name" value="Rhodanese/Cell cycle control phosphatase"/>
    <property type="match status" value="1"/>
</dbReference>
<dbReference type="Pfam" id="PF00581">
    <property type="entry name" value="Rhodanese"/>
    <property type="match status" value="1"/>
</dbReference>
<proteinExistence type="predicted"/>
<evidence type="ECO:0000259" key="1">
    <source>
        <dbReference type="PROSITE" id="PS50206"/>
    </source>
</evidence>
<dbReference type="EMBL" id="CAVNYO010000068">
    <property type="protein sequence ID" value="CAK5264722.1"/>
    <property type="molecule type" value="Genomic_DNA"/>
</dbReference>
<dbReference type="SMART" id="SM00450">
    <property type="entry name" value="RHOD"/>
    <property type="match status" value="1"/>
</dbReference>
<protein>
    <recommendedName>
        <fullName evidence="1">Rhodanese domain-containing protein</fullName>
    </recommendedName>
</protein>
<dbReference type="InterPro" id="IPR001763">
    <property type="entry name" value="Rhodanese-like_dom"/>
</dbReference>
<evidence type="ECO:0000313" key="2">
    <source>
        <dbReference type="EMBL" id="CAK5264722.1"/>
    </source>
</evidence>